<dbReference type="InterPro" id="IPR013103">
    <property type="entry name" value="RVT_2"/>
</dbReference>
<dbReference type="Pfam" id="PF14244">
    <property type="entry name" value="Retrotran_gag_3"/>
    <property type="match status" value="1"/>
</dbReference>
<dbReference type="InterPro" id="IPR029472">
    <property type="entry name" value="Copia-like_N"/>
</dbReference>
<name>A0AAW2YAG5_9LAMI</name>
<dbReference type="InterPro" id="IPR043502">
    <property type="entry name" value="DNA/RNA_pol_sf"/>
</dbReference>
<dbReference type="PANTHER" id="PTHR11439:SF470">
    <property type="entry name" value="CYSTEINE-RICH RLK (RECEPTOR-LIKE PROTEIN KINASE) 8"/>
    <property type="match status" value="1"/>
</dbReference>
<comment type="caution">
    <text evidence="4">The sequence shown here is derived from an EMBL/GenBank/DDBJ whole genome shotgun (WGS) entry which is preliminary data.</text>
</comment>
<feature type="domain" description="Retrotransposon Copia-like N-terminal" evidence="2">
    <location>
        <begin position="29"/>
        <end position="76"/>
    </location>
</feature>
<dbReference type="InterPro" id="IPR057670">
    <property type="entry name" value="SH3_retrovirus"/>
</dbReference>
<gene>
    <name evidence="4" type="ORF">Slati_0154100</name>
</gene>
<sequence>MDEVNASAAEVQRSTEATIQYEKDVLFIHPSEHSSLALTSSPLDGSNFLAWRRAVYVSLGTKMKLGFIDGSFPRPAIGSINFELWRRVDLMLNGVPEWYKTLGDKKKKGRPFTANVEHREEAVTPSQNVADIVAEVLKVMQKNNAPSDPLTNFANYAQFDDDFAGNTIIPTEIDENCWIIDSGASNHDQDTKANLVMGVLFRRLALKCILIGYAMHQKAYKLFDLDAKTVLYSRDVQFYEREFPYSNVPLDVSPIPMPNVTLQSDDLVDASSQPVTLTEQNDIPASNLVLIPPMTDIIGSDLPPLQRSQRHTQRPGWLNDFVSCVSSPSLLHSCNPTYSLFMASLSTLQEPRTYLEAVKHVEWQAAMKAELDALERNCTWSLTPLPMGKRPIGCKWVFKTKLRADGTIERHKARLVAKGFNQIAGIDYNDNFSPVAKTVTVRLFLTLAAAHGWPLQQIDVNNAFLHGRLDEDLYMTPPEGYEVAPDMVCKLERSIYGLKQVSRQWNAELMSKLLEFGFKQSAHDHCLFTKNTSTDFMALLVYVDDILLTTPTVHLIQSLKEFLHSLFTIKDLGEARYFLSLEIARSSDGLYVAQNKYIRDIIQDIGLKNAKSTSTPFPLGLKLSEHCGALLADPEQYRRLIRRLLYLGFTRPDISHSVQQLSQFLTRPCEEHLRATVHVVRYLKGTPSKGLFLPSTSSFLLRAYCDADWASYTDSRRSLTGFCIFFGDALVSWKTKKQTTVSHSTAEAEYWSMAAMVCELRWISYILSDLGLVVKLPIQLFCDNQAALHIMANPVFHECTKHIELDCHVVRDAYKDGFVSPSFVRSASQLADLFTKPLPLKIFAALLDKLGLAAIHPSPTCGGDVEYPDSVATITTTGLGSAYLEEEEDAVLDVG</sequence>
<reference evidence="4" key="1">
    <citation type="submission" date="2020-06" db="EMBL/GenBank/DDBJ databases">
        <authorList>
            <person name="Li T."/>
            <person name="Hu X."/>
            <person name="Zhang T."/>
            <person name="Song X."/>
            <person name="Zhang H."/>
            <person name="Dai N."/>
            <person name="Sheng W."/>
            <person name="Hou X."/>
            <person name="Wei L."/>
        </authorList>
    </citation>
    <scope>NUCLEOTIDE SEQUENCE</scope>
    <source>
        <strain evidence="4">KEN1</strain>
        <tissue evidence="4">Leaf</tissue>
    </source>
</reference>
<reference evidence="4" key="2">
    <citation type="journal article" date="2024" name="Plant">
        <title>Genomic evolution and insights into agronomic trait innovations of Sesamum species.</title>
        <authorList>
            <person name="Miao H."/>
            <person name="Wang L."/>
            <person name="Qu L."/>
            <person name="Liu H."/>
            <person name="Sun Y."/>
            <person name="Le M."/>
            <person name="Wang Q."/>
            <person name="Wei S."/>
            <person name="Zheng Y."/>
            <person name="Lin W."/>
            <person name="Duan Y."/>
            <person name="Cao H."/>
            <person name="Xiong S."/>
            <person name="Wang X."/>
            <person name="Wei L."/>
            <person name="Li C."/>
            <person name="Ma Q."/>
            <person name="Ju M."/>
            <person name="Zhao R."/>
            <person name="Li G."/>
            <person name="Mu C."/>
            <person name="Tian Q."/>
            <person name="Mei H."/>
            <person name="Zhang T."/>
            <person name="Gao T."/>
            <person name="Zhang H."/>
        </authorList>
    </citation>
    <scope>NUCLEOTIDE SEQUENCE</scope>
    <source>
        <strain evidence="4">KEN1</strain>
    </source>
</reference>
<dbReference type="Pfam" id="PF25597">
    <property type="entry name" value="SH3_retrovirus"/>
    <property type="match status" value="1"/>
</dbReference>
<dbReference type="EMBL" id="JACGWN010000001">
    <property type="protein sequence ID" value="KAL0462665.1"/>
    <property type="molecule type" value="Genomic_DNA"/>
</dbReference>
<protein>
    <submittedName>
        <fullName evidence="4">Retrovirus-related Pol polyprotein from transposon RE1</fullName>
    </submittedName>
</protein>
<proteinExistence type="predicted"/>
<dbReference type="Pfam" id="PF07727">
    <property type="entry name" value="RVT_2"/>
    <property type="match status" value="1"/>
</dbReference>
<feature type="domain" description="Retroviral polymerase SH3-like" evidence="3">
    <location>
        <begin position="205"/>
        <end position="247"/>
    </location>
</feature>
<dbReference type="SUPFAM" id="SSF56672">
    <property type="entry name" value="DNA/RNA polymerases"/>
    <property type="match status" value="1"/>
</dbReference>
<accession>A0AAW2YAG5</accession>
<dbReference type="CDD" id="cd09272">
    <property type="entry name" value="RNase_HI_RT_Ty1"/>
    <property type="match status" value="1"/>
</dbReference>
<dbReference type="PANTHER" id="PTHR11439">
    <property type="entry name" value="GAG-POL-RELATED RETROTRANSPOSON"/>
    <property type="match status" value="1"/>
</dbReference>
<evidence type="ECO:0000313" key="4">
    <source>
        <dbReference type="EMBL" id="KAL0462665.1"/>
    </source>
</evidence>
<evidence type="ECO:0000259" key="1">
    <source>
        <dbReference type="Pfam" id="PF07727"/>
    </source>
</evidence>
<feature type="domain" description="Reverse transcriptase Ty1/copia-type" evidence="1">
    <location>
        <begin position="378"/>
        <end position="616"/>
    </location>
</feature>
<evidence type="ECO:0000259" key="2">
    <source>
        <dbReference type="Pfam" id="PF14244"/>
    </source>
</evidence>
<dbReference type="AlphaFoldDB" id="A0AAW2YAG5"/>
<evidence type="ECO:0000259" key="3">
    <source>
        <dbReference type="Pfam" id="PF25597"/>
    </source>
</evidence>
<organism evidence="4">
    <name type="scientific">Sesamum latifolium</name>
    <dbReference type="NCBI Taxonomy" id="2727402"/>
    <lineage>
        <taxon>Eukaryota</taxon>
        <taxon>Viridiplantae</taxon>
        <taxon>Streptophyta</taxon>
        <taxon>Embryophyta</taxon>
        <taxon>Tracheophyta</taxon>
        <taxon>Spermatophyta</taxon>
        <taxon>Magnoliopsida</taxon>
        <taxon>eudicotyledons</taxon>
        <taxon>Gunneridae</taxon>
        <taxon>Pentapetalae</taxon>
        <taxon>asterids</taxon>
        <taxon>lamiids</taxon>
        <taxon>Lamiales</taxon>
        <taxon>Pedaliaceae</taxon>
        <taxon>Sesamum</taxon>
    </lineage>
</organism>